<dbReference type="Proteomes" id="UP000219374">
    <property type="component" value="Unassembled WGS sequence"/>
</dbReference>
<dbReference type="RefSeq" id="WP_097122223.1">
    <property type="nucleotide sequence ID" value="NZ_OCND01000005.1"/>
</dbReference>
<reference evidence="1 2" key="1">
    <citation type="submission" date="2017-09" db="EMBL/GenBank/DDBJ databases">
        <authorList>
            <person name="Ehlers B."/>
            <person name="Leendertz F.H."/>
        </authorList>
    </citation>
    <scope>NUCLEOTIDE SEQUENCE [LARGE SCALE GENOMIC DNA]</scope>
    <source>
        <strain evidence="1 2">CGMCC 1.10978</strain>
    </source>
</reference>
<accession>A0A286D8H3</accession>
<organism evidence="1 2">
    <name type="scientific">Pseudoxanthomonas wuyuanensis</name>
    <dbReference type="NCBI Taxonomy" id="1073196"/>
    <lineage>
        <taxon>Bacteria</taxon>
        <taxon>Pseudomonadati</taxon>
        <taxon>Pseudomonadota</taxon>
        <taxon>Gammaproteobacteria</taxon>
        <taxon>Lysobacterales</taxon>
        <taxon>Lysobacteraceae</taxon>
        <taxon>Pseudoxanthomonas</taxon>
    </lineage>
</organism>
<dbReference type="AlphaFoldDB" id="A0A286D8H3"/>
<evidence type="ECO:0000313" key="2">
    <source>
        <dbReference type="Proteomes" id="UP000219374"/>
    </source>
</evidence>
<gene>
    <name evidence="1" type="ORF">SAMN06296416_105231</name>
</gene>
<keyword evidence="2" id="KW-1185">Reference proteome</keyword>
<proteinExistence type="predicted"/>
<dbReference type="OrthoDB" id="6002199at2"/>
<dbReference type="EMBL" id="OCND01000005">
    <property type="protein sequence ID" value="SOD54958.1"/>
    <property type="molecule type" value="Genomic_DNA"/>
</dbReference>
<protein>
    <submittedName>
        <fullName evidence="1">Uncharacterized protein</fullName>
    </submittedName>
</protein>
<sequence length="174" mass="19407">MPSPNPASNGTGTIVPNEFPLRFDQHNFEAHCYNTIGCSVFYAGVYQIKKAPQEVSPAPKTADYQRNWGGALHIGIVNFPEPATVKWQSSDGQAHQADIDIGAIFKDQIILHNVPEKDVPEGAKIVSPSILLEVDDRTIRVYMKAHIPTRQLQSPGNRYSDFRDDLILAWSDTY</sequence>
<evidence type="ECO:0000313" key="1">
    <source>
        <dbReference type="EMBL" id="SOD54958.1"/>
    </source>
</evidence>
<name>A0A286D8H3_9GAMM</name>